<dbReference type="InterPro" id="IPR048519">
    <property type="entry name" value="Gfd2/YDR514C-like_C"/>
</dbReference>
<dbReference type="Pfam" id="PF21762">
    <property type="entry name" value="DEDDh_C"/>
    <property type="match status" value="1"/>
</dbReference>
<feature type="domain" description="Gfd2/YDR514C-like C-terminal" evidence="1">
    <location>
        <begin position="151"/>
        <end position="314"/>
    </location>
</feature>
<sequence>MKRKILQSEITPHGTNLPFFPYSMLRTVQGIMGRKTNYGMAPKGFTTQQRFTSNKVVYKKPYNKGKNHQSYPRYTPKKITNVSEFPLYEPKVQEPVSESLQLLKDHISQGKPLSIQDYFQSTHFAFAEEKQESSLRFLKNNIELINSGRPLIAMDCEAYEREHSSVTEIGIAVMENNGERIPDIKTYHVVVSEHIDKRNSRYVPDKKDNFMGGTSLVMTKQKSREFLQGILEKYIEGKDGILICHQVSSELKYFRSIGLTHRQDIKTLDTMSLQQISRLGGNSLWATLRLLGIPYAHLHNAGNDAYFTLLAALALCDPVTRIKKNLDIYSESQYKGKKGSHKDEAEYVVVEDVQSLMKSL</sequence>
<keyword evidence="3" id="KW-1185">Reference proteome</keyword>
<dbReference type="RefSeq" id="XP_002550636.1">
    <property type="nucleotide sequence ID" value="XM_002550590.1"/>
</dbReference>
<proteinExistence type="predicted"/>
<evidence type="ECO:0000259" key="1">
    <source>
        <dbReference type="Pfam" id="PF21762"/>
    </source>
</evidence>
<protein>
    <recommendedName>
        <fullName evidence="1">Gfd2/YDR514C-like C-terminal domain-containing protein</fullName>
    </recommendedName>
</protein>
<dbReference type="InterPro" id="IPR012337">
    <property type="entry name" value="RNaseH-like_sf"/>
</dbReference>
<dbReference type="eggNOG" id="ENOG502S9V8">
    <property type="taxonomic scope" value="Eukaryota"/>
</dbReference>
<evidence type="ECO:0000313" key="2">
    <source>
        <dbReference type="EMBL" id="EER31204.1"/>
    </source>
</evidence>
<dbReference type="HOGENOM" id="CLU_072858_0_0_1"/>
<dbReference type="PANTHER" id="PTHR28083:SF1">
    <property type="entry name" value="GOOD FOR FULL DBP5 ACTIVITY PROTEIN 2"/>
    <property type="match status" value="1"/>
</dbReference>
<dbReference type="STRING" id="294747.C5MFU1"/>
<organism evidence="2 3">
    <name type="scientific">Candida tropicalis (strain ATCC MYA-3404 / T1)</name>
    <name type="common">Yeast</name>
    <dbReference type="NCBI Taxonomy" id="294747"/>
    <lineage>
        <taxon>Eukaryota</taxon>
        <taxon>Fungi</taxon>
        <taxon>Dikarya</taxon>
        <taxon>Ascomycota</taxon>
        <taxon>Saccharomycotina</taxon>
        <taxon>Pichiomycetes</taxon>
        <taxon>Debaryomycetaceae</taxon>
        <taxon>Candida/Lodderomyces clade</taxon>
        <taxon>Candida</taxon>
    </lineage>
</organism>
<dbReference type="GO" id="GO:0003676">
    <property type="term" value="F:nucleic acid binding"/>
    <property type="evidence" value="ECO:0007669"/>
    <property type="project" value="InterPro"/>
</dbReference>
<dbReference type="AlphaFoldDB" id="C5MFU1"/>
<dbReference type="InterPro" id="IPR036397">
    <property type="entry name" value="RNaseH_sf"/>
</dbReference>
<dbReference type="Gene3D" id="3.30.420.10">
    <property type="entry name" value="Ribonuclease H-like superfamily/Ribonuclease H"/>
    <property type="match status" value="1"/>
</dbReference>
<dbReference type="SUPFAM" id="SSF53098">
    <property type="entry name" value="Ribonuclease H-like"/>
    <property type="match status" value="1"/>
</dbReference>
<accession>C5MFU1</accession>
<dbReference type="Proteomes" id="UP000002037">
    <property type="component" value="Unassembled WGS sequence"/>
</dbReference>
<evidence type="ECO:0000313" key="3">
    <source>
        <dbReference type="Proteomes" id="UP000002037"/>
    </source>
</evidence>
<reference evidence="2 3" key="1">
    <citation type="journal article" date="2009" name="Nature">
        <title>Evolution of pathogenicity and sexual reproduction in eight Candida genomes.</title>
        <authorList>
            <person name="Butler G."/>
            <person name="Rasmussen M.D."/>
            <person name="Lin M.F."/>
            <person name="Santos M.A."/>
            <person name="Sakthikumar S."/>
            <person name="Munro C.A."/>
            <person name="Rheinbay E."/>
            <person name="Grabherr M."/>
            <person name="Forche A."/>
            <person name="Reedy J.L."/>
            <person name="Agrafioti I."/>
            <person name="Arnaud M.B."/>
            <person name="Bates S."/>
            <person name="Brown A.J."/>
            <person name="Brunke S."/>
            <person name="Costanzo M.C."/>
            <person name="Fitzpatrick D.A."/>
            <person name="de Groot P.W."/>
            <person name="Harris D."/>
            <person name="Hoyer L.L."/>
            <person name="Hube B."/>
            <person name="Klis F.M."/>
            <person name="Kodira C."/>
            <person name="Lennard N."/>
            <person name="Logue M.E."/>
            <person name="Martin R."/>
            <person name="Neiman A.M."/>
            <person name="Nikolaou E."/>
            <person name="Quail M.A."/>
            <person name="Quinn J."/>
            <person name="Santos M.C."/>
            <person name="Schmitzberger F.F."/>
            <person name="Sherlock G."/>
            <person name="Shah P."/>
            <person name="Silverstein K.A."/>
            <person name="Skrzypek M.S."/>
            <person name="Soll D."/>
            <person name="Staggs R."/>
            <person name="Stansfield I."/>
            <person name="Stumpf M.P."/>
            <person name="Sudbery P.E."/>
            <person name="Srikantha T."/>
            <person name="Zeng Q."/>
            <person name="Berman J."/>
            <person name="Berriman M."/>
            <person name="Heitman J."/>
            <person name="Gow N.A."/>
            <person name="Lorenz M.C."/>
            <person name="Birren B.W."/>
            <person name="Kellis M."/>
            <person name="Cuomo C.A."/>
        </authorList>
    </citation>
    <scope>NUCLEOTIDE SEQUENCE [LARGE SCALE GENOMIC DNA]</scope>
    <source>
        <strain evidence="3">ATCC MYA-3404 / T1</strain>
    </source>
</reference>
<dbReference type="OrthoDB" id="5953249at2759"/>
<gene>
    <name evidence="2" type="ORF">CTRG_04934</name>
</gene>
<dbReference type="VEuPathDB" id="FungiDB:CTRG_04934"/>
<dbReference type="InterPro" id="IPR040151">
    <property type="entry name" value="Gfd2/YDR514C-like"/>
</dbReference>
<dbReference type="PANTHER" id="PTHR28083">
    <property type="entry name" value="GOOD FOR FULL DBP5 ACTIVITY PROTEIN 2"/>
    <property type="match status" value="1"/>
</dbReference>
<dbReference type="KEGG" id="ctp:CTRG_04934"/>
<dbReference type="GO" id="GO:0005634">
    <property type="term" value="C:nucleus"/>
    <property type="evidence" value="ECO:0007669"/>
    <property type="project" value="TreeGrafter"/>
</dbReference>
<dbReference type="GeneID" id="8298937"/>
<dbReference type="EMBL" id="GG692401">
    <property type="protein sequence ID" value="EER31204.1"/>
    <property type="molecule type" value="Genomic_DNA"/>
</dbReference>
<name>C5MFU1_CANTT</name>